<comment type="similarity">
    <text evidence="3">Belongs to the VAM6/VPS39 family.</text>
</comment>
<accession>A0A2R5L8B9</accession>
<dbReference type="InterPro" id="IPR032914">
    <property type="entry name" value="Vam6/VPS39/TRAP1"/>
</dbReference>
<dbReference type="GO" id="GO:0034058">
    <property type="term" value="P:endosomal vesicle fusion"/>
    <property type="evidence" value="ECO:0007669"/>
    <property type="project" value="TreeGrafter"/>
</dbReference>
<dbReference type="InterPro" id="IPR019452">
    <property type="entry name" value="VPS39/TGF_beta_rcpt-assoc_1"/>
</dbReference>
<name>A0A2R5L8B9_9ACAR</name>
<sequence length="635" mass="71539">MMDAYTVIPVVKGLPLVIESAAAYDDKLLIGTKQGHLLVYKLTAIGGAYQTRFDVQLCSSSNSFAKKPIVQLAAIPELNLLISLSDNTVTVHSLNLEPNTPPIDCPALSKCRGCTLFAVNVQTQKSLTGEVTITLMLCAAVKRKLELFYWKDNTFCEYPRGLCVPDTPRAMVWCGNESLLVGFKSEYNIIFLSGDTKQLFPTGKQPEPLCVKLSDDSFALGRDEMIIFVNSEGQPTHKYAVHWTEPPICLIQDYPYLLGALSSDIEVRTAEPRMLIQRAALSKPRFLIPCKRGKLYLASSKDIWCLLQTPVHLRIPLLLRDKSFELALKLADLSNDTEAEKTATKQHIKNLLAVDLFSEKRYEESMAIFRELESDPSHVIGLFPDLLPEEYRSTLHYPVSIPEIKDGDLETGLHALLEYLVQFRHHLLTNENPEPPLTDVAASAETIRSKTCLLELIDTTRLKCYLVTNVALVASLLCLQDNYCQLGECERALKMHQRLSELIILYQQKGQHRKALELMFNEAKKTDSPLKGHERTVSYLRHLGRDHIDLIFEFSKWVLAEHPEDGLRIFTGDQREVGTLPPQAVSQFLIKEAPDLVMPYLENLIHVRGETAAMFHNTVLRNYFGNDTISNASAQ</sequence>
<proteinExistence type="inferred from homology"/>
<evidence type="ECO:0000259" key="4">
    <source>
        <dbReference type="PROSITE" id="PS50219"/>
    </source>
</evidence>
<keyword evidence="2" id="KW-0472">Membrane</keyword>
<dbReference type="Pfam" id="PF00780">
    <property type="entry name" value="CNH"/>
    <property type="match status" value="1"/>
</dbReference>
<evidence type="ECO:0000256" key="1">
    <source>
        <dbReference type="ARBA" id="ARBA00004184"/>
    </source>
</evidence>
<organism evidence="5">
    <name type="scientific">Ornithodoros turicata</name>
    <dbReference type="NCBI Taxonomy" id="34597"/>
    <lineage>
        <taxon>Eukaryota</taxon>
        <taxon>Metazoa</taxon>
        <taxon>Ecdysozoa</taxon>
        <taxon>Arthropoda</taxon>
        <taxon>Chelicerata</taxon>
        <taxon>Arachnida</taxon>
        <taxon>Acari</taxon>
        <taxon>Parasitiformes</taxon>
        <taxon>Ixodida</taxon>
        <taxon>Ixodoidea</taxon>
        <taxon>Argasidae</taxon>
        <taxon>Ornithodorinae</taxon>
        <taxon>Ornithodoros</taxon>
    </lineage>
</organism>
<dbReference type="PROSITE" id="PS50219">
    <property type="entry name" value="CNH"/>
    <property type="match status" value="1"/>
</dbReference>
<comment type="subcellular location">
    <subcellularLocation>
        <location evidence="1">Endomembrane system</location>
        <topology evidence="1">Peripheral membrane protein</topology>
    </subcellularLocation>
</comment>
<dbReference type="GO" id="GO:0012505">
    <property type="term" value="C:endomembrane system"/>
    <property type="evidence" value="ECO:0007669"/>
    <property type="project" value="UniProtKB-SubCell"/>
</dbReference>
<dbReference type="PANTHER" id="PTHR12894:SF49">
    <property type="entry name" value="VAM6_VPS39-LIKE PROTEIN"/>
    <property type="match status" value="1"/>
</dbReference>
<dbReference type="InterPro" id="IPR001180">
    <property type="entry name" value="CNH_dom"/>
</dbReference>
<dbReference type="GO" id="GO:0006914">
    <property type="term" value="P:autophagy"/>
    <property type="evidence" value="ECO:0007669"/>
    <property type="project" value="TreeGrafter"/>
</dbReference>
<dbReference type="GO" id="GO:0016020">
    <property type="term" value="C:membrane"/>
    <property type="evidence" value="ECO:0007669"/>
    <property type="project" value="TreeGrafter"/>
</dbReference>
<dbReference type="EMBL" id="GGLE01001606">
    <property type="protein sequence ID" value="MBY05732.1"/>
    <property type="molecule type" value="Transcribed_RNA"/>
</dbReference>
<dbReference type="GO" id="GO:0005737">
    <property type="term" value="C:cytoplasm"/>
    <property type="evidence" value="ECO:0007669"/>
    <property type="project" value="TreeGrafter"/>
</dbReference>
<feature type="domain" description="CNH" evidence="4">
    <location>
        <begin position="15"/>
        <end position="294"/>
    </location>
</feature>
<evidence type="ECO:0000313" key="5">
    <source>
        <dbReference type="EMBL" id="MBY05732.1"/>
    </source>
</evidence>
<reference evidence="5" key="1">
    <citation type="submission" date="2018-03" db="EMBL/GenBank/DDBJ databases">
        <title>The relapsing fever spirochete Borrelia turicatae persists in the highly oxidative environment of its soft-bodied tick vector.</title>
        <authorList>
            <person name="Bourret T.J."/>
            <person name="Boyle W.K."/>
            <person name="Valenzuela J.G."/>
            <person name="Oliveira F."/>
            <person name="Lopez J.E."/>
        </authorList>
    </citation>
    <scope>NUCLEOTIDE SEQUENCE</scope>
    <source>
        <strain evidence="5">Kansas strain/isolate</strain>
        <tissue evidence="5">Salivary glands</tissue>
    </source>
</reference>
<dbReference type="PANTHER" id="PTHR12894">
    <property type="entry name" value="CNH DOMAIN CONTAINING"/>
    <property type="match status" value="1"/>
</dbReference>
<protein>
    <submittedName>
        <fullName evidence="5">Putative vacuolar assembly/sorting</fullName>
    </submittedName>
</protein>
<dbReference type="AlphaFoldDB" id="A0A2R5L8B9"/>
<evidence type="ECO:0000256" key="2">
    <source>
        <dbReference type="ARBA" id="ARBA00023136"/>
    </source>
</evidence>
<dbReference type="Pfam" id="PF10366">
    <property type="entry name" value="Vps39_1"/>
    <property type="match status" value="1"/>
</dbReference>
<evidence type="ECO:0000256" key="3">
    <source>
        <dbReference type="ARBA" id="ARBA00038201"/>
    </source>
</evidence>